<evidence type="ECO:0000313" key="3">
    <source>
        <dbReference type="EMBL" id="KAJ3183392.1"/>
    </source>
</evidence>
<reference evidence="3" key="1">
    <citation type="submission" date="2020-05" db="EMBL/GenBank/DDBJ databases">
        <title>Phylogenomic resolution of chytrid fungi.</title>
        <authorList>
            <person name="Stajich J.E."/>
            <person name="Amses K."/>
            <person name="Simmons R."/>
            <person name="Seto K."/>
            <person name="Myers J."/>
            <person name="Bonds A."/>
            <person name="Quandt C.A."/>
            <person name="Barry K."/>
            <person name="Liu P."/>
            <person name="Grigoriev I."/>
            <person name="Longcore J.E."/>
            <person name="James T.Y."/>
        </authorList>
    </citation>
    <scope>NUCLEOTIDE SEQUENCE</scope>
    <source>
        <strain evidence="3">JEL0379</strain>
    </source>
</reference>
<evidence type="ECO:0000313" key="4">
    <source>
        <dbReference type="Proteomes" id="UP001212152"/>
    </source>
</evidence>
<feature type="signal peptide" evidence="2">
    <location>
        <begin position="1"/>
        <end position="28"/>
    </location>
</feature>
<protein>
    <submittedName>
        <fullName evidence="3">Uncharacterized protein</fullName>
    </submittedName>
</protein>
<feature type="compositionally biased region" description="Basic residues" evidence="1">
    <location>
        <begin position="107"/>
        <end position="129"/>
    </location>
</feature>
<keyword evidence="2" id="KW-0732">Signal</keyword>
<gene>
    <name evidence="3" type="ORF">HDU87_006711</name>
</gene>
<sequence length="215" mass="23211">MQITNNPIHHVLAGAVLLVLTAGRSTNAASPKTTTTTTTLATIGGTCNPTAALFACPGHSFLVCNIATDRWELQNTCQLLPCAETEGVKQWCGWAPPHVPAPPPKPKPTKPTKTHHHHHPTMPTKRPRKPVSSSSPSATCTPYEPEHHVTRSVGTTCEKHRIGYEFCDAYFGDLLECSVEKKWVRIGGCDCTNPQFAAKCALVTQWGTPTPTATP</sequence>
<dbReference type="Proteomes" id="UP001212152">
    <property type="component" value="Unassembled WGS sequence"/>
</dbReference>
<comment type="caution">
    <text evidence="3">The sequence shown here is derived from an EMBL/GenBank/DDBJ whole genome shotgun (WGS) entry which is preliminary data.</text>
</comment>
<proteinExistence type="predicted"/>
<keyword evidence="4" id="KW-1185">Reference proteome</keyword>
<accession>A0AAD5TQD6</accession>
<dbReference type="AlphaFoldDB" id="A0AAD5TQD6"/>
<name>A0AAD5TQD6_9FUNG</name>
<evidence type="ECO:0000256" key="2">
    <source>
        <dbReference type="SAM" id="SignalP"/>
    </source>
</evidence>
<feature type="chain" id="PRO_5042115733" evidence="2">
    <location>
        <begin position="29"/>
        <end position="215"/>
    </location>
</feature>
<organism evidence="3 4">
    <name type="scientific">Geranomyces variabilis</name>
    <dbReference type="NCBI Taxonomy" id="109894"/>
    <lineage>
        <taxon>Eukaryota</taxon>
        <taxon>Fungi</taxon>
        <taxon>Fungi incertae sedis</taxon>
        <taxon>Chytridiomycota</taxon>
        <taxon>Chytridiomycota incertae sedis</taxon>
        <taxon>Chytridiomycetes</taxon>
        <taxon>Spizellomycetales</taxon>
        <taxon>Powellomycetaceae</taxon>
        <taxon>Geranomyces</taxon>
    </lineage>
</organism>
<feature type="compositionally biased region" description="Low complexity" evidence="1">
    <location>
        <begin position="130"/>
        <end position="142"/>
    </location>
</feature>
<evidence type="ECO:0000256" key="1">
    <source>
        <dbReference type="SAM" id="MobiDB-lite"/>
    </source>
</evidence>
<feature type="region of interest" description="Disordered" evidence="1">
    <location>
        <begin position="99"/>
        <end position="143"/>
    </location>
</feature>
<dbReference type="EMBL" id="JADGJQ010000006">
    <property type="protein sequence ID" value="KAJ3183392.1"/>
    <property type="molecule type" value="Genomic_DNA"/>
</dbReference>